<gene>
    <name evidence="1" type="ORF">FSB_LOCUS39575</name>
</gene>
<reference evidence="1" key="1">
    <citation type="submission" date="2018-02" db="EMBL/GenBank/DDBJ databases">
        <authorList>
            <person name="Cohen D.B."/>
            <person name="Kent A.D."/>
        </authorList>
    </citation>
    <scope>NUCLEOTIDE SEQUENCE</scope>
</reference>
<accession>A0A2N9HIY0</accession>
<dbReference type="AlphaFoldDB" id="A0A2N9HIY0"/>
<organism evidence="1">
    <name type="scientific">Fagus sylvatica</name>
    <name type="common">Beechnut</name>
    <dbReference type="NCBI Taxonomy" id="28930"/>
    <lineage>
        <taxon>Eukaryota</taxon>
        <taxon>Viridiplantae</taxon>
        <taxon>Streptophyta</taxon>
        <taxon>Embryophyta</taxon>
        <taxon>Tracheophyta</taxon>
        <taxon>Spermatophyta</taxon>
        <taxon>Magnoliopsida</taxon>
        <taxon>eudicotyledons</taxon>
        <taxon>Gunneridae</taxon>
        <taxon>Pentapetalae</taxon>
        <taxon>rosids</taxon>
        <taxon>fabids</taxon>
        <taxon>Fagales</taxon>
        <taxon>Fagaceae</taxon>
        <taxon>Fagus</taxon>
    </lineage>
</organism>
<protein>
    <submittedName>
        <fullName evidence="1">Uncharacterized protein</fullName>
    </submittedName>
</protein>
<dbReference type="EMBL" id="OIVN01003502">
    <property type="protein sequence ID" value="SPD11693.1"/>
    <property type="molecule type" value="Genomic_DNA"/>
</dbReference>
<evidence type="ECO:0000313" key="1">
    <source>
        <dbReference type="EMBL" id="SPD11693.1"/>
    </source>
</evidence>
<name>A0A2N9HIY0_FAGSY</name>
<sequence>MAVRYLLMVSQLPLLDRTGLRNWYVKTVPVGRSLMRFPSSPDNVLSLTVVWELCLDLAARQHPFGNVLVWDI</sequence>
<proteinExistence type="predicted"/>